<protein>
    <submittedName>
        <fullName evidence="1">Uncharacterized protein</fullName>
    </submittedName>
</protein>
<proteinExistence type="evidence at transcript level"/>
<reference evidence="1" key="1">
    <citation type="submission" date="2013-07" db="EMBL/GenBank/DDBJ databases">
        <title>Transcriptome sequencing and developmental regulation of gene expression in Anopheles aquasalis.</title>
        <authorList>
            <consortium name="Brazilian Malaria Network (MCT/CNPq/MS/SCTIE/DECIT/PRONEX 555648/2009-5) and Research Network on Bioactive Molecules from Arthropod Vectors (NAP-MOBIARVE"/>
            <consortium name="University of Sao Paulo)"/>
            <person name="Marinotti O."/>
            <person name="Ribeiro J.M.C."/>
            <person name="Costa-da-Silva A.L."/>
            <person name="Silva M.C.P."/>
            <person name="Lopes A.R."/>
            <person name="Barros M.S."/>
            <person name="Sa-Nunes A."/>
            <person name="Konjin B.B."/>
            <person name="Carvalho E."/>
            <person name="Suesdek L."/>
            <person name="Silva-Neto M.A.C."/>
            <person name="Capurro M.L."/>
        </authorList>
    </citation>
    <scope>NUCLEOTIDE SEQUENCE</scope>
    <source>
        <tissue evidence="1">Whole body</tissue>
    </source>
</reference>
<dbReference type="EMBL" id="GAMD01002401">
    <property type="protein sequence ID" value="JAA99189.1"/>
    <property type="molecule type" value="mRNA"/>
</dbReference>
<dbReference type="AlphaFoldDB" id="T1DHE7"/>
<organism evidence="1">
    <name type="scientific">Anopheles aquasalis</name>
    <name type="common">Malaria mosquito</name>
    <dbReference type="NCBI Taxonomy" id="42839"/>
    <lineage>
        <taxon>Eukaryota</taxon>
        <taxon>Metazoa</taxon>
        <taxon>Ecdysozoa</taxon>
        <taxon>Arthropoda</taxon>
        <taxon>Hexapoda</taxon>
        <taxon>Insecta</taxon>
        <taxon>Pterygota</taxon>
        <taxon>Neoptera</taxon>
        <taxon>Endopterygota</taxon>
        <taxon>Diptera</taxon>
        <taxon>Nematocera</taxon>
        <taxon>Culicoidea</taxon>
        <taxon>Culicidae</taxon>
        <taxon>Anophelinae</taxon>
        <taxon>Anopheles</taxon>
    </lineage>
</organism>
<name>T1DHE7_ANOAQ</name>
<evidence type="ECO:0000313" key="1">
    <source>
        <dbReference type="EMBL" id="JAA99189.1"/>
    </source>
</evidence>
<sequence>MMIRKKFVPALAFGRVGRSVHSLSLQYDCPCRSNESNLRIAISWFQKHSQASNSSAIVLVLRWVKLATRRLKARSPLAHCTRVHGIVTGGVSPIPFSKRCDPGAVFLVVLVVVSYGGYSGVWE</sequence>
<accession>T1DHE7</accession>